<name>A0A3P6S0R3_CYLGO</name>
<evidence type="ECO:0000256" key="1">
    <source>
        <dbReference type="ARBA" id="ARBA00011079"/>
    </source>
</evidence>
<reference evidence="6 7" key="1">
    <citation type="submission" date="2018-11" db="EMBL/GenBank/DDBJ databases">
        <authorList>
            <consortium name="Pathogen Informatics"/>
        </authorList>
    </citation>
    <scope>NUCLEOTIDE SEQUENCE [LARGE SCALE GENOMIC DNA]</scope>
</reference>
<sequence>MQQVLVNSQWAKPNGPNFLKIGGESPQNKKWVVNEDLPYLQWAKKFGATVHALEHRYYGESIVGGTEENPNTDLRYLSSLQMLYDVADYIQSVNHHSDNSGPWIVFGGSYAGNLAIWARQLFPELIIGAVGSSAPVEAKLDFYGQLIDKPLHSKYRFVTR</sequence>
<dbReference type="InterPro" id="IPR029058">
    <property type="entry name" value="AB_hydrolase_fold"/>
</dbReference>
<comment type="similarity">
    <text evidence="1">Belongs to the peptidase S28 family.</text>
</comment>
<evidence type="ECO:0000256" key="3">
    <source>
        <dbReference type="ARBA" id="ARBA00022729"/>
    </source>
</evidence>
<keyword evidence="3" id="KW-0732">Signal</keyword>
<evidence type="ECO:0000313" key="7">
    <source>
        <dbReference type="Proteomes" id="UP000271889"/>
    </source>
</evidence>
<keyword evidence="4" id="KW-0378">Hydrolase</keyword>
<dbReference type="GO" id="GO:0008239">
    <property type="term" value="F:dipeptidyl-peptidase activity"/>
    <property type="evidence" value="ECO:0007669"/>
    <property type="project" value="TreeGrafter"/>
</dbReference>
<evidence type="ECO:0000256" key="5">
    <source>
        <dbReference type="ARBA" id="ARBA00023180"/>
    </source>
</evidence>
<evidence type="ECO:0000313" key="6">
    <source>
        <dbReference type="EMBL" id="VDK60155.1"/>
    </source>
</evidence>
<dbReference type="OrthoDB" id="1735038at2759"/>
<accession>A0A3P6S0R3</accession>
<dbReference type="PANTHER" id="PTHR11010">
    <property type="entry name" value="PROTEASE S28 PRO-X CARBOXYPEPTIDASE-RELATED"/>
    <property type="match status" value="1"/>
</dbReference>
<evidence type="ECO:0008006" key="8">
    <source>
        <dbReference type="Google" id="ProtNLM"/>
    </source>
</evidence>
<gene>
    <name evidence="6" type="ORF">CGOC_LOCUS4915</name>
</gene>
<dbReference type="GO" id="GO:0006508">
    <property type="term" value="P:proteolysis"/>
    <property type="evidence" value="ECO:0007669"/>
    <property type="project" value="UniProtKB-KW"/>
</dbReference>
<dbReference type="Pfam" id="PF05577">
    <property type="entry name" value="Peptidase_S28"/>
    <property type="match status" value="1"/>
</dbReference>
<dbReference type="InterPro" id="IPR008758">
    <property type="entry name" value="Peptidase_S28"/>
</dbReference>
<dbReference type="AlphaFoldDB" id="A0A3P6S0R3"/>
<evidence type="ECO:0000256" key="4">
    <source>
        <dbReference type="ARBA" id="ARBA00022801"/>
    </source>
</evidence>
<dbReference type="Proteomes" id="UP000271889">
    <property type="component" value="Unassembled WGS sequence"/>
</dbReference>
<dbReference type="SUPFAM" id="SSF53474">
    <property type="entry name" value="alpha/beta-Hydrolases"/>
    <property type="match status" value="1"/>
</dbReference>
<dbReference type="PANTHER" id="PTHR11010:SF105">
    <property type="entry name" value="PEPTIDASE S28-RELATED"/>
    <property type="match status" value="1"/>
</dbReference>
<organism evidence="6 7">
    <name type="scientific">Cylicostephanus goldi</name>
    <name type="common">Nematode worm</name>
    <dbReference type="NCBI Taxonomy" id="71465"/>
    <lineage>
        <taxon>Eukaryota</taxon>
        <taxon>Metazoa</taxon>
        <taxon>Ecdysozoa</taxon>
        <taxon>Nematoda</taxon>
        <taxon>Chromadorea</taxon>
        <taxon>Rhabditida</taxon>
        <taxon>Rhabditina</taxon>
        <taxon>Rhabditomorpha</taxon>
        <taxon>Strongyloidea</taxon>
        <taxon>Strongylidae</taxon>
        <taxon>Cylicostephanus</taxon>
    </lineage>
</organism>
<evidence type="ECO:0000256" key="2">
    <source>
        <dbReference type="ARBA" id="ARBA00022670"/>
    </source>
</evidence>
<keyword evidence="5" id="KW-0325">Glycoprotein</keyword>
<dbReference type="Gene3D" id="3.40.50.1820">
    <property type="entry name" value="alpha/beta hydrolase"/>
    <property type="match status" value="1"/>
</dbReference>
<protein>
    <recommendedName>
        <fullName evidence="8">Serine carboxypeptidase S28</fullName>
    </recommendedName>
</protein>
<dbReference type="GO" id="GO:0070008">
    <property type="term" value="F:serine-type exopeptidase activity"/>
    <property type="evidence" value="ECO:0007669"/>
    <property type="project" value="InterPro"/>
</dbReference>
<keyword evidence="7" id="KW-1185">Reference proteome</keyword>
<proteinExistence type="inferred from homology"/>
<keyword evidence="2" id="KW-0645">Protease</keyword>
<dbReference type="EMBL" id="UYRV01014236">
    <property type="protein sequence ID" value="VDK60155.1"/>
    <property type="molecule type" value="Genomic_DNA"/>
</dbReference>